<sequence length="193" mass="23115">MDLVVQRGLKHNGAWDWGCFNISEKKGSYLSQRACVLIIPIIWQNMKLVPWETRDKKLILYFTYIKELSFEFDKITFHHVPQENNQLADFLATLSSMFQINRNNEFPSIKMESRDHHAYCNVMEEETNGEPWYHDIKHYLKNREYPPEISENEKRTLRRLTASFFVNTNILYKRNHDMVLLRCVDVNEAKEIL</sequence>
<gene>
    <name evidence="3" type="primary">LOC113787743</name>
</gene>
<dbReference type="PANTHER" id="PTHR48475:SF1">
    <property type="entry name" value="RNASE H TYPE-1 DOMAIN-CONTAINING PROTEIN"/>
    <property type="match status" value="1"/>
</dbReference>
<evidence type="ECO:0000313" key="2">
    <source>
        <dbReference type="Proteomes" id="UP000087171"/>
    </source>
</evidence>
<name>A0A3Q7XGN2_CICAR</name>
<dbReference type="GeneID" id="113787743"/>
<dbReference type="KEGG" id="cam:113787743"/>
<protein>
    <submittedName>
        <fullName evidence="3">Uncharacterized protein LOC113787743</fullName>
    </submittedName>
</protein>
<dbReference type="Proteomes" id="UP000087171">
    <property type="component" value="Chromosome Ca1"/>
</dbReference>
<dbReference type="PANTHER" id="PTHR48475">
    <property type="entry name" value="RIBONUCLEASE H"/>
    <property type="match status" value="1"/>
</dbReference>
<dbReference type="OrthoDB" id="1427860at2759"/>
<dbReference type="SUPFAM" id="SSF53098">
    <property type="entry name" value="Ribonuclease H-like"/>
    <property type="match status" value="1"/>
</dbReference>
<dbReference type="AlphaFoldDB" id="A0A3Q7XGN2"/>
<accession>A0A3Q7XGN2</accession>
<keyword evidence="2" id="KW-1185">Reference proteome</keyword>
<reference evidence="3" key="2">
    <citation type="submission" date="2025-08" db="UniProtKB">
        <authorList>
            <consortium name="RefSeq"/>
        </authorList>
    </citation>
    <scope>IDENTIFICATION</scope>
    <source>
        <tissue evidence="3">Etiolated seedlings</tissue>
    </source>
</reference>
<dbReference type="InterPro" id="IPR036397">
    <property type="entry name" value="RNaseH_sf"/>
</dbReference>
<dbReference type="Gene3D" id="3.30.420.10">
    <property type="entry name" value="Ribonuclease H-like superfamily/Ribonuclease H"/>
    <property type="match status" value="1"/>
</dbReference>
<dbReference type="RefSeq" id="XP_027192689.1">
    <property type="nucleotide sequence ID" value="XM_027336888.1"/>
</dbReference>
<evidence type="ECO:0000259" key="1">
    <source>
        <dbReference type="Pfam" id="PF13456"/>
    </source>
</evidence>
<proteinExistence type="predicted"/>
<organism evidence="2 3">
    <name type="scientific">Cicer arietinum</name>
    <name type="common">Chickpea</name>
    <name type="synonym">Garbanzo</name>
    <dbReference type="NCBI Taxonomy" id="3827"/>
    <lineage>
        <taxon>Eukaryota</taxon>
        <taxon>Viridiplantae</taxon>
        <taxon>Streptophyta</taxon>
        <taxon>Embryophyta</taxon>
        <taxon>Tracheophyta</taxon>
        <taxon>Spermatophyta</taxon>
        <taxon>Magnoliopsida</taxon>
        <taxon>eudicotyledons</taxon>
        <taxon>Gunneridae</taxon>
        <taxon>Pentapetalae</taxon>
        <taxon>rosids</taxon>
        <taxon>fabids</taxon>
        <taxon>Fabales</taxon>
        <taxon>Fabaceae</taxon>
        <taxon>Papilionoideae</taxon>
        <taxon>50 kb inversion clade</taxon>
        <taxon>NPAAA clade</taxon>
        <taxon>Hologalegina</taxon>
        <taxon>IRL clade</taxon>
        <taxon>Cicereae</taxon>
        <taxon>Cicer</taxon>
    </lineage>
</organism>
<dbReference type="InterPro" id="IPR002156">
    <property type="entry name" value="RNaseH_domain"/>
</dbReference>
<dbReference type="Pfam" id="PF13456">
    <property type="entry name" value="RVT_3"/>
    <property type="match status" value="1"/>
</dbReference>
<dbReference type="GO" id="GO:0003676">
    <property type="term" value="F:nucleic acid binding"/>
    <property type="evidence" value="ECO:0007669"/>
    <property type="project" value="InterPro"/>
</dbReference>
<dbReference type="InterPro" id="IPR012337">
    <property type="entry name" value="RNaseH-like_sf"/>
</dbReference>
<evidence type="ECO:0000313" key="3">
    <source>
        <dbReference type="RefSeq" id="XP_027192689.1"/>
    </source>
</evidence>
<feature type="domain" description="RNase H type-1" evidence="1">
    <location>
        <begin position="54"/>
        <end position="93"/>
    </location>
</feature>
<reference evidence="2" key="1">
    <citation type="journal article" date="2013" name="Nat. Biotechnol.">
        <title>Draft genome sequence of chickpea (Cicer arietinum) provides a resource for trait improvement.</title>
        <authorList>
            <person name="Varshney R.K."/>
            <person name="Song C."/>
            <person name="Saxena R.K."/>
            <person name="Azam S."/>
            <person name="Yu S."/>
            <person name="Sharpe A.G."/>
            <person name="Cannon S."/>
            <person name="Baek J."/>
            <person name="Rosen B.D."/>
            <person name="Tar'an B."/>
            <person name="Millan T."/>
            <person name="Zhang X."/>
            <person name="Ramsay L.D."/>
            <person name="Iwata A."/>
            <person name="Wang Y."/>
            <person name="Nelson W."/>
            <person name="Farmer A.D."/>
            <person name="Gaur P.M."/>
            <person name="Soderlund C."/>
            <person name="Penmetsa R.V."/>
            <person name="Xu C."/>
            <person name="Bharti A.K."/>
            <person name="He W."/>
            <person name="Winter P."/>
            <person name="Zhao S."/>
            <person name="Hane J.K."/>
            <person name="Carrasquilla-Garcia N."/>
            <person name="Condie J.A."/>
            <person name="Upadhyaya H.D."/>
            <person name="Luo M.C."/>
            <person name="Thudi M."/>
            <person name="Gowda C.L."/>
            <person name="Singh N.P."/>
            <person name="Lichtenzveig J."/>
            <person name="Gali K.K."/>
            <person name="Rubio J."/>
            <person name="Nadarajan N."/>
            <person name="Dolezel J."/>
            <person name="Bansal K.C."/>
            <person name="Xu X."/>
            <person name="Edwards D."/>
            <person name="Zhang G."/>
            <person name="Kahl G."/>
            <person name="Gil J."/>
            <person name="Singh K.B."/>
            <person name="Datta S.K."/>
            <person name="Jackson S.A."/>
            <person name="Wang J."/>
            <person name="Cook D.R."/>
        </authorList>
    </citation>
    <scope>NUCLEOTIDE SEQUENCE [LARGE SCALE GENOMIC DNA]</scope>
    <source>
        <strain evidence="2">cv. CDC Frontier</strain>
    </source>
</reference>
<dbReference type="GO" id="GO:0004523">
    <property type="term" value="F:RNA-DNA hybrid ribonuclease activity"/>
    <property type="evidence" value="ECO:0007669"/>
    <property type="project" value="InterPro"/>
</dbReference>